<dbReference type="RefSeq" id="XP_016244148.1">
    <property type="nucleotide sequence ID" value="XM_016396957.1"/>
</dbReference>
<dbReference type="GeneID" id="27348873"/>
<dbReference type="VEuPathDB" id="FungiDB:PV07_09679"/>
<evidence type="ECO:0000313" key="2">
    <source>
        <dbReference type="EMBL" id="KIW23932.1"/>
    </source>
</evidence>
<dbReference type="Gene3D" id="3.30.70.100">
    <property type="match status" value="1"/>
</dbReference>
<keyword evidence="3" id="KW-1185">Reference proteome</keyword>
<dbReference type="Pfam" id="PF07876">
    <property type="entry name" value="Dabb"/>
    <property type="match status" value="1"/>
</dbReference>
<dbReference type="EMBL" id="KN847045">
    <property type="protein sequence ID" value="KIW23932.1"/>
    <property type="molecule type" value="Genomic_DNA"/>
</dbReference>
<dbReference type="InterPro" id="IPR011008">
    <property type="entry name" value="Dimeric_a/b-barrel"/>
</dbReference>
<gene>
    <name evidence="2" type="ORF">PV07_09679</name>
</gene>
<dbReference type="SMART" id="SM00886">
    <property type="entry name" value="Dabb"/>
    <property type="match status" value="1"/>
</dbReference>
<evidence type="ECO:0000313" key="3">
    <source>
        <dbReference type="Proteomes" id="UP000054466"/>
    </source>
</evidence>
<reference evidence="2 3" key="1">
    <citation type="submission" date="2015-01" db="EMBL/GenBank/DDBJ databases">
        <title>The Genome Sequence of Cladophialophora immunda CBS83496.</title>
        <authorList>
            <consortium name="The Broad Institute Genomics Platform"/>
            <person name="Cuomo C."/>
            <person name="de Hoog S."/>
            <person name="Gorbushina A."/>
            <person name="Stielow B."/>
            <person name="Teixiera M."/>
            <person name="Abouelleil A."/>
            <person name="Chapman S.B."/>
            <person name="Priest M."/>
            <person name="Young S.K."/>
            <person name="Wortman J."/>
            <person name="Nusbaum C."/>
            <person name="Birren B."/>
        </authorList>
    </citation>
    <scope>NUCLEOTIDE SEQUENCE [LARGE SCALE GENOMIC DNA]</scope>
    <source>
        <strain evidence="2 3">CBS 83496</strain>
    </source>
</reference>
<dbReference type="AlphaFoldDB" id="A0A0D2AGB9"/>
<proteinExistence type="predicted"/>
<organism evidence="2 3">
    <name type="scientific">Cladophialophora immunda</name>
    <dbReference type="NCBI Taxonomy" id="569365"/>
    <lineage>
        <taxon>Eukaryota</taxon>
        <taxon>Fungi</taxon>
        <taxon>Dikarya</taxon>
        <taxon>Ascomycota</taxon>
        <taxon>Pezizomycotina</taxon>
        <taxon>Eurotiomycetes</taxon>
        <taxon>Chaetothyriomycetidae</taxon>
        <taxon>Chaetothyriales</taxon>
        <taxon>Herpotrichiellaceae</taxon>
        <taxon>Cladophialophora</taxon>
    </lineage>
</organism>
<dbReference type="InterPro" id="IPR013097">
    <property type="entry name" value="Dabb"/>
</dbReference>
<dbReference type="PROSITE" id="PS51502">
    <property type="entry name" value="S_R_A_B_BARREL"/>
    <property type="match status" value="1"/>
</dbReference>
<protein>
    <recommendedName>
        <fullName evidence="1">Stress-response A/B barrel domain-containing protein</fullName>
    </recommendedName>
</protein>
<feature type="domain" description="Stress-response A/B barrel" evidence="1">
    <location>
        <begin position="3"/>
        <end position="96"/>
    </location>
</feature>
<dbReference type="OrthoDB" id="42919at2759"/>
<dbReference type="STRING" id="569365.A0A0D2AGB9"/>
<dbReference type="HOGENOM" id="CLU_080664_6_1_1"/>
<sequence length="98" mass="11252">MPVIRTVLFKTKPGVTENQKQAFVDEARRVTHLMPGVISLQIGPALDTERTKGYNMGIFLTVKKRETLKAWAINPEHLKLHNMREEITDDSLAFNLEY</sequence>
<evidence type="ECO:0000259" key="1">
    <source>
        <dbReference type="PROSITE" id="PS51502"/>
    </source>
</evidence>
<dbReference type="SUPFAM" id="SSF54909">
    <property type="entry name" value="Dimeric alpha+beta barrel"/>
    <property type="match status" value="1"/>
</dbReference>
<dbReference type="Proteomes" id="UP000054466">
    <property type="component" value="Unassembled WGS sequence"/>
</dbReference>
<accession>A0A0D2AGB9</accession>
<name>A0A0D2AGB9_9EURO</name>